<dbReference type="Proteomes" id="UP000324907">
    <property type="component" value="Unassembled WGS sequence"/>
</dbReference>
<comment type="caution">
    <text evidence="5">The sequence shown here is derived from an EMBL/GenBank/DDBJ whole genome shotgun (WGS) entry which is preliminary data.</text>
</comment>
<evidence type="ECO:0000313" key="5">
    <source>
        <dbReference type="EMBL" id="KAA0161205.1"/>
    </source>
</evidence>
<gene>
    <name evidence="5" type="ORF">FNF28_05154</name>
</gene>
<protein>
    <submittedName>
        <fullName evidence="5">Uncharacterized protein</fullName>
    </submittedName>
</protein>
<name>A0A5A8D7I3_CAFRO</name>
<feature type="repeat" description="ANK" evidence="3">
    <location>
        <begin position="328"/>
        <end position="359"/>
    </location>
</feature>
<evidence type="ECO:0000256" key="3">
    <source>
        <dbReference type="PROSITE-ProRule" id="PRU00023"/>
    </source>
</evidence>
<dbReference type="EMBL" id="VLTL01000098">
    <property type="protein sequence ID" value="KAA0161205.1"/>
    <property type="molecule type" value="Genomic_DNA"/>
</dbReference>
<accession>A0A5A8D7I3</accession>
<dbReference type="PANTHER" id="PTHR24198:SF165">
    <property type="entry name" value="ANKYRIN REPEAT-CONTAINING PROTEIN-RELATED"/>
    <property type="match status" value="1"/>
</dbReference>
<dbReference type="SMART" id="SM00248">
    <property type="entry name" value="ANK"/>
    <property type="match status" value="6"/>
</dbReference>
<dbReference type="InterPro" id="IPR002110">
    <property type="entry name" value="Ankyrin_rpt"/>
</dbReference>
<dbReference type="Pfam" id="PF12796">
    <property type="entry name" value="Ank_2"/>
    <property type="match status" value="2"/>
</dbReference>
<dbReference type="InterPro" id="IPR036770">
    <property type="entry name" value="Ankyrin_rpt-contain_sf"/>
</dbReference>
<dbReference type="PROSITE" id="PS50297">
    <property type="entry name" value="ANK_REP_REGION"/>
    <property type="match status" value="1"/>
</dbReference>
<evidence type="ECO:0000256" key="4">
    <source>
        <dbReference type="SAM" id="MobiDB-lite"/>
    </source>
</evidence>
<reference evidence="5 6" key="1">
    <citation type="submission" date="2019-07" db="EMBL/GenBank/DDBJ databases">
        <title>Genomes of Cafeteria roenbergensis.</title>
        <authorList>
            <person name="Fischer M.G."/>
            <person name="Hackl T."/>
            <person name="Roman M."/>
        </authorList>
    </citation>
    <scope>NUCLEOTIDE SEQUENCE [LARGE SCALE GENOMIC DNA]</scope>
    <source>
        <strain evidence="5 6">RCC970-E3</strain>
    </source>
</reference>
<dbReference type="SUPFAM" id="SSF48403">
    <property type="entry name" value="Ankyrin repeat"/>
    <property type="match status" value="1"/>
</dbReference>
<evidence type="ECO:0000256" key="2">
    <source>
        <dbReference type="ARBA" id="ARBA00023043"/>
    </source>
</evidence>
<evidence type="ECO:0000313" key="6">
    <source>
        <dbReference type="Proteomes" id="UP000324907"/>
    </source>
</evidence>
<proteinExistence type="predicted"/>
<organism evidence="5 6">
    <name type="scientific">Cafeteria roenbergensis</name>
    <name type="common">Marine flagellate</name>
    <dbReference type="NCBI Taxonomy" id="33653"/>
    <lineage>
        <taxon>Eukaryota</taxon>
        <taxon>Sar</taxon>
        <taxon>Stramenopiles</taxon>
        <taxon>Bigyra</taxon>
        <taxon>Opalozoa</taxon>
        <taxon>Bicosoecida</taxon>
        <taxon>Cafeteriaceae</taxon>
        <taxon>Cafeteria</taxon>
    </lineage>
</organism>
<dbReference type="PANTHER" id="PTHR24198">
    <property type="entry name" value="ANKYRIN REPEAT AND PROTEIN KINASE DOMAIN-CONTAINING PROTEIN"/>
    <property type="match status" value="1"/>
</dbReference>
<evidence type="ECO:0000256" key="1">
    <source>
        <dbReference type="ARBA" id="ARBA00022737"/>
    </source>
</evidence>
<sequence>MSATPAVVLAVSELAPPRAAAMFAAVASRNRAAVSDLLRQTLAERPRGVSELLLSRAAVVLRDDPFGQQRFSSATPVHLASFLGSLATLREMILALKRSCSDTGSATDVGRVVGSLCDGCTSAAHLAAWGGDHAECLELVCGAGCDVSQRRASGATVLYIAAARGFTRCVRAALALGASPRAAHKVGGITPVMIACEHGHAESVAALLSSDPALASCPDNDGCPPLSRVLEMQQDASALPIVRILLGMGADPTTSASSFKQGQEPGLSLEQASSTTPGRSQPARVEDADCAIHTAAELGRPACLEALLDSVVLAGMPPSSGVDVRGGARWTPLMMASLHGHDACVRVCLDRGANVNARV</sequence>
<keyword evidence="2 3" id="KW-0040">ANK repeat</keyword>
<dbReference type="PROSITE" id="PS50088">
    <property type="entry name" value="ANK_REPEAT"/>
    <property type="match status" value="1"/>
</dbReference>
<keyword evidence="1" id="KW-0677">Repeat</keyword>
<feature type="compositionally biased region" description="Polar residues" evidence="4">
    <location>
        <begin position="270"/>
        <end position="279"/>
    </location>
</feature>
<feature type="region of interest" description="Disordered" evidence="4">
    <location>
        <begin position="254"/>
        <end position="285"/>
    </location>
</feature>
<dbReference type="Gene3D" id="1.25.40.20">
    <property type="entry name" value="Ankyrin repeat-containing domain"/>
    <property type="match status" value="2"/>
</dbReference>
<dbReference type="AlphaFoldDB" id="A0A5A8D7I3"/>